<dbReference type="KEGG" id="ccac:CcaHIS019_0408880"/>
<accession>A0AA48L525</accession>
<gene>
    <name evidence="1" type="ORF">CcaverHIS019_0408880</name>
</gene>
<keyword evidence="2" id="KW-1185">Reference proteome</keyword>
<sequence length="179" mass="19589">MGDQSRTKAEVYDALAESLSGVRKSMLELSSIASKDDVLPAQGAPAWFVAAQAQTAARMDAMQVAINERFNQQDRVLRRILIHQRYDEIVRSARYLNAPTGYHHLLTGIPTIAVEPADTALAAPLPEFTVPAGFPNTVDVLCNMRAAQVDALLVAYSLPTIGTLEARRSRLKQFIGLIE</sequence>
<evidence type="ECO:0000313" key="2">
    <source>
        <dbReference type="Proteomes" id="UP001233271"/>
    </source>
</evidence>
<protein>
    <submittedName>
        <fullName evidence="1">Uncharacterized protein</fullName>
    </submittedName>
</protein>
<organism evidence="1 2">
    <name type="scientific">Cutaneotrichosporon cavernicola</name>
    <dbReference type="NCBI Taxonomy" id="279322"/>
    <lineage>
        <taxon>Eukaryota</taxon>
        <taxon>Fungi</taxon>
        <taxon>Dikarya</taxon>
        <taxon>Basidiomycota</taxon>
        <taxon>Agaricomycotina</taxon>
        <taxon>Tremellomycetes</taxon>
        <taxon>Trichosporonales</taxon>
        <taxon>Trichosporonaceae</taxon>
        <taxon>Cutaneotrichosporon</taxon>
    </lineage>
</organism>
<dbReference type="EMBL" id="AP028215">
    <property type="protein sequence ID" value="BEI92068.1"/>
    <property type="molecule type" value="Genomic_DNA"/>
</dbReference>
<name>A0AA48L525_9TREE</name>
<dbReference type="AlphaFoldDB" id="A0AA48L525"/>
<proteinExistence type="predicted"/>
<dbReference type="RefSeq" id="XP_060457333.1">
    <property type="nucleotide sequence ID" value="XM_060600772.1"/>
</dbReference>
<reference evidence="1" key="1">
    <citation type="journal article" date="2023" name="BMC Genomics">
        <title>Chromosome-level genome assemblies of Cutaneotrichosporon spp. (Trichosporonales, Basidiomycota) reveal imbalanced evolution between nucleotide sequences and chromosome synteny.</title>
        <authorList>
            <person name="Kobayashi Y."/>
            <person name="Kayamori A."/>
            <person name="Aoki K."/>
            <person name="Shiwa Y."/>
            <person name="Matsutani M."/>
            <person name="Fujita N."/>
            <person name="Sugita T."/>
            <person name="Iwasaki W."/>
            <person name="Tanaka N."/>
            <person name="Takashima M."/>
        </authorList>
    </citation>
    <scope>NUCLEOTIDE SEQUENCE</scope>
    <source>
        <strain evidence="1">HIS019</strain>
    </source>
</reference>
<evidence type="ECO:0000313" key="1">
    <source>
        <dbReference type="EMBL" id="BEI92068.1"/>
    </source>
</evidence>
<dbReference type="GeneID" id="85495938"/>
<dbReference type="Proteomes" id="UP001233271">
    <property type="component" value="Chromosome 4"/>
</dbReference>